<dbReference type="GO" id="GO:0016788">
    <property type="term" value="F:hydrolase activity, acting on ester bonds"/>
    <property type="evidence" value="ECO:0007669"/>
    <property type="project" value="UniProtKB-ARBA"/>
</dbReference>
<evidence type="ECO:0008006" key="3">
    <source>
        <dbReference type="Google" id="ProtNLM"/>
    </source>
</evidence>
<dbReference type="SUPFAM" id="SSF52266">
    <property type="entry name" value="SGNH hydrolase"/>
    <property type="match status" value="1"/>
</dbReference>
<reference evidence="1" key="1">
    <citation type="submission" date="2023-07" db="EMBL/GenBank/DDBJ databases">
        <title>Genomic Encyclopedia of Type Strains, Phase IV (KMG-IV): sequencing the most valuable type-strain genomes for metagenomic binning, comparative biology and taxonomic classification.</title>
        <authorList>
            <person name="Goeker M."/>
        </authorList>
    </citation>
    <scope>NUCLEOTIDE SEQUENCE</scope>
    <source>
        <strain evidence="1">DSM 19569</strain>
    </source>
</reference>
<protein>
    <recommendedName>
        <fullName evidence="3">SGNH/GDSL hydrolase family protein</fullName>
    </recommendedName>
</protein>
<dbReference type="EMBL" id="JAUSWL010000008">
    <property type="protein sequence ID" value="MDQ0545323.1"/>
    <property type="molecule type" value="Genomic_DNA"/>
</dbReference>
<gene>
    <name evidence="1" type="ORF">QO001_004266</name>
</gene>
<proteinExistence type="predicted"/>
<evidence type="ECO:0000313" key="1">
    <source>
        <dbReference type="EMBL" id="MDQ0545323.1"/>
    </source>
</evidence>
<accession>A0AAJ1WZH3</accession>
<organism evidence="1 2">
    <name type="scientific">Methylobacterium brachiatum</name>
    <dbReference type="NCBI Taxonomy" id="269660"/>
    <lineage>
        <taxon>Bacteria</taxon>
        <taxon>Pseudomonadati</taxon>
        <taxon>Pseudomonadota</taxon>
        <taxon>Alphaproteobacteria</taxon>
        <taxon>Hyphomicrobiales</taxon>
        <taxon>Methylobacteriaceae</taxon>
        <taxon>Methylobacterium</taxon>
    </lineage>
</organism>
<dbReference type="InterPro" id="IPR036514">
    <property type="entry name" value="SGNH_hydro_sf"/>
</dbReference>
<dbReference type="RefSeq" id="WP_230367102.1">
    <property type="nucleotide sequence ID" value="NZ_JAJALK010000009.1"/>
</dbReference>
<dbReference type="Proteomes" id="UP001223420">
    <property type="component" value="Unassembled WGS sequence"/>
</dbReference>
<comment type="caution">
    <text evidence="1">The sequence shown here is derived from an EMBL/GenBank/DDBJ whole genome shotgun (WGS) entry which is preliminary data.</text>
</comment>
<name>A0AAJ1WZH3_9HYPH</name>
<dbReference type="AlphaFoldDB" id="A0AAJ1WZH3"/>
<evidence type="ECO:0000313" key="2">
    <source>
        <dbReference type="Proteomes" id="UP001223420"/>
    </source>
</evidence>
<dbReference type="Gene3D" id="3.40.50.1110">
    <property type="entry name" value="SGNH hydrolase"/>
    <property type="match status" value="1"/>
</dbReference>
<sequence length="345" mass="39023">MASIPTLETQRNRFKHHVPYFDARLRRPTPYAQFTGEPHYKLDQHCMPYDALGFLNPVAAGPRENPDEVRIFVVGDSTMNVGIQWLDLIAGRIEDIFHHAGSGHVKAYNFGVTSSCTEQMTSLIFARLLDLDPDALVVVSGATDAFQPLTYDPRPGHPYNSFVTESLYGYFFDAHNEAAWRDGLTYDQLIDRAFDYQTRLKRDVDFGSQAWEIAIADQYKASIRKLARIARAAEIPVLYFLEPIVVRKDRPGQSEMNLAAPETLSLLARQYDRFEAHLHDLEQDGLPDNLELHDASRLIGGDGPGTFYDIVHYDFDGRATVSKFIARHLEGHVARLSASRSVRLP</sequence>